<evidence type="ECO:0000256" key="1">
    <source>
        <dbReference type="ARBA" id="ARBA00022737"/>
    </source>
</evidence>
<accession>A0AAU7KED8</accession>
<organism evidence="5">
    <name type="scientific">Halomonas sp. RT37</name>
    <dbReference type="NCBI Taxonomy" id="2950872"/>
    <lineage>
        <taxon>Bacteria</taxon>
        <taxon>Pseudomonadati</taxon>
        <taxon>Pseudomonadota</taxon>
        <taxon>Gammaproteobacteria</taxon>
        <taxon>Oceanospirillales</taxon>
        <taxon>Halomonadaceae</taxon>
        <taxon>Halomonas</taxon>
    </lineage>
</organism>
<feature type="repeat" description="TPR" evidence="3">
    <location>
        <begin position="179"/>
        <end position="212"/>
    </location>
</feature>
<gene>
    <name evidence="5" type="ORF">NFG58_14990</name>
</gene>
<dbReference type="EMBL" id="CP098827">
    <property type="protein sequence ID" value="XBO69916.1"/>
    <property type="molecule type" value="Genomic_DNA"/>
</dbReference>
<dbReference type="InterPro" id="IPR011990">
    <property type="entry name" value="TPR-like_helical_dom_sf"/>
</dbReference>
<dbReference type="Pfam" id="PF13371">
    <property type="entry name" value="TPR_9"/>
    <property type="match status" value="1"/>
</dbReference>
<dbReference type="PROSITE" id="PS50005">
    <property type="entry name" value="TPR"/>
    <property type="match status" value="2"/>
</dbReference>
<dbReference type="SUPFAM" id="SSF48452">
    <property type="entry name" value="TPR-like"/>
    <property type="match status" value="2"/>
</dbReference>
<proteinExistence type="predicted"/>
<sequence>MKNRQGALASRAMATDLAGPAKGKRRRHPTSTINALLIVLLSVGVAWPVIAQQAPLSRAKALLQQGDNQAALRELRPLLESPDPLARMEGLNAQGWILYREGRHADASALFEQALRASQGHDGLREVRLKALNNAGINAFSAGELDKARSYFEAALALGSDVAPRYLTIITRQAPMQSAQQQVSAGREKRIERDFEGAVADYTRALAIDPNNNDALSYRGYAYYRLGQYDRARADIEAALASSPQRLDALINLLKVSCASGDDIDAVLKRRGHAIQRQREAMLDDRELQRQCPDLFASLKH</sequence>
<dbReference type="SMART" id="SM00028">
    <property type="entry name" value="TPR"/>
    <property type="match status" value="4"/>
</dbReference>
<dbReference type="AlphaFoldDB" id="A0AAU7KED8"/>
<dbReference type="PANTHER" id="PTHR44858:SF1">
    <property type="entry name" value="UDP-N-ACETYLGLUCOSAMINE--PEPTIDE N-ACETYLGLUCOSAMINYLTRANSFERASE SPINDLY-RELATED"/>
    <property type="match status" value="1"/>
</dbReference>
<evidence type="ECO:0000256" key="4">
    <source>
        <dbReference type="SAM" id="MobiDB-lite"/>
    </source>
</evidence>
<dbReference type="RefSeq" id="WP_222515837.1">
    <property type="nucleotide sequence ID" value="NZ_CP098827.1"/>
</dbReference>
<dbReference type="Pfam" id="PF13424">
    <property type="entry name" value="TPR_12"/>
    <property type="match status" value="1"/>
</dbReference>
<dbReference type="InterPro" id="IPR019734">
    <property type="entry name" value="TPR_rpt"/>
</dbReference>
<reference evidence="5" key="1">
    <citation type="submission" date="2022-06" db="EMBL/GenBank/DDBJ databases">
        <title>A novel DMS-producing enzyme.</title>
        <authorList>
            <person name="Zhang Y."/>
        </authorList>
    </citation>
    <scope>NUCLEOTIDE SEQUENCE</scope>
    <source>
        <strain evidence="5">RT37</strain>
    </source>
</reference>
<keyword evidence="1" id="KW-0677">Repeat</keyword>
<name>A0AAU7KED8_9GAMM</name>
<protein>
    <submittedName>
        <fullName evidence="5">Tetratricopeptide repeat protein</fullName>
    </submittedName>
</protein>
<evidence type="ECO:0000256" key="3">
    <source>
        <dbReference type="PROSITE-ProRule" id="PRU00339"/>
    </source>
</evidence>
<evidence type="ECO:0000256" key="2">
    <source>
        <dbReference type="ARBA" id="ARBA00022803"/>
    </source>
</evidence>
<dbReference type="Gene3D" id="1.25.40.10">
    <property type="entry name" value="Tetratricopeptide repeat domain"/>
    <property type="match status" value="2"/>
</dbReference>
<feature type="repeat" description="TPR" evidence="3">
    <location>
        <begin position="213"/>
        <end position="246"/>
    </location>
</feature>
<dbReference type="InterPro" id="IPR050498">
    <property type="entry name" value="Ycf3"/>
</dbReference>
<feature type="region of interest" description="Disordered" evidence="4">
    <location>
        <begin position="1"/>
        <end position="27"/>
    </location>
</feature>
<dbReference type="PANTHER" id="PTHR44858">
    <property type="entry name" value="TETRATRICOPEPTIDE REPEAT PROTEIN 6"/>
    <property type="match status" value="1"/>
</dbReference>
<keyword evidence="2 3" id="KW-0802">TPR repeat</keyword>
<evidence type="ECO:0000313" key="5">
    <source>
        <dbReference type="EMBL" id="XBO69916.1"/>
    </source>
</evidence>